<dbReference type="Proteomes" id="UP001500842">
    <property type="component" value="Unassembled WGS sequence"/>
</dbReference>
<protein>
    <recommendedName>
        <fullName evidence="4">TRAP-type C4-dicarboxylate transport system, substrate-binding protein</fullName>
    </recommendedName>
</protein>
<name>A0ABN2BHM7_9ACTN</name>
<accession>A0ABN2BHM7</accession>
<proteinExistence type="predicted"/>
<keyword evidence="3" id="KW-1185">Reference proteome</keyword>
<reference evidence="2 3" key="1">
    <citation type="journal article" date="2019" name="Int. J. Syst. Evol. Microbiol.">
        <title>The Global Catalogue of Microorganisms (GCM) 10K type strain sequencing project: providing services to taxonomists for standard genome sequencing and annotation.</title>
        <authorList>
            <consortium name="The Broad Institute Genomics Platform"/>
            <consortium name="The Broad Institute Genome Sequencing Center for Infectious Disease"/>
            <person name="Wu L."/>
            <person name="Ma J."/>
        </authorList>
    </citation>
    <scope>NUCLEOTIDE SEQUENCE [LARGE SCALE GENOMIC DNA]</scope>
    <source>
        <strain evidence="2 3">JCM 14942</strain>
    </source>
</reference>
<dbReference type="RefSeq" id="WP_219996120.1">
    <property type="nucleotide sequence ID" value="NZ_BAAAOR010000038.1"/>
</dbReference>
<gene>
    <name evidence="2" type="ORF">GCM10009788_49990</name>
</gene>
<evidence type="ECO:0000313" key="2">
    <source>
        <dbReference type="EMBL" id="GAA1541268.1"/>
    </source>
</evidence>
<evidence type="ECO:0000313" key="3">
    <source>
        <dbReference type="Proteomes" id="UP001500842"/>
    </source>
</evidence>
<dbReference type="InterPro" id="IPR038404">
    <property type="entry name" value="TRAP_DctP_sf"/>
</dbReference>
<evidence type="ECO:0008006" key="4">
    <source>
        <dbReference type="Google" id="ProtNLM"/>
    </source>
</evidence>
<dbReference type="InterPro" id="IPR018389">
    <property type="entry name" value="DctP_fam"/>
</dbReference>
<comment type="caution">
    <text evidence="2">The sequence shown here is derived from an EMBL/GenBank/DDBJ whole genome shotgun (WGS) entry which is preliminary data.</text>
</comment>
<dbReference type="PANTHER" id="PTHR33376:SF15">
    <property type="entry name" value="BLL6794 PROTEIN"/>
    <property type="match status" value="1"/>
</dbReference>
<organism evidence="2 3">
    <name type="scientific">Nocardioides humi</name>
    <dbReference type="NCBI Taxonomy" id="449461"/>
    <lineage>
        <taxon>Bacteria</taxon>
        <taxon>Bacillati</taxon>
        <taxon>Actinomycetota</taxon>
        <taxon>Actinomycetes</taxon>
        <taxon>Propionibacteriales</taxon>
        <taxon>Nocardioidaceae</taxon>
        <taxon>Nocardioides</taxon>
    </lineage>
</organism>
<dbReference type="Pfam" id="PF03480">
    <property type="entry name" value="DctP"/>
    <property type="match status" value="1"/>
</dbReference>
<dbReference type="EMBL" id="BAAAOR010000038">
    <property type="protein sequence ID" value="GAA1541268.1"/>
    <property type="molecule type" value="Genomic_DNA"/>
</dbReference>
<dbReference type="Gene3D" id="3.40.190.170">
    <property type="entry name" value="Bacterial extracellular solute-binding protein, family 7"/>
    <property type="match status" value="1"/>
</dbReference>
<evidence type="ECO:0000256" key="1">
    <source>
        <dbReference type="ARBA" id="ARBA00022729"/>
    </source>
</evidence>
<keyword evidence="1" id="KW-0732">Signal</keyword>
<sequence>MLVAIMAALVLSGCAEQEGEQKGGGVGLAIGATKEDFVAALADMSPVTLRLQSTAPQGAATGRRFEDYAKAVEDWSGGKITFDIAYANAVVPPAEVADAINDGRLDMGSVVTTLVPTDFPVNGALWDLSFLGRQSPVGGLLQSEAMLLDASVSTPEIYDEFADLGLFPVVPAFTAGSVGLACSSERNGLDTLGGNIVASQSRTTEAQARALGMTHVSANYTEMFESLERGVVDCTLTSLTVAALSGFIPAAPHFVIDQETGFGNSGGSFVVNADKWDSLPLAARQLLFDRADVFLTANFEGAWDNIKDAVGQFDEADGEVSPMEPDTKAELEAFNKSLIDAARSNAAIADAEGFVDTIEESLQTWSDLEGDAPTDYAEFADWYESGSVDLTSYLERLWTTTMDKKRPR</sequence>
<dbReference type="PANTHER" id="PTHR33376">
    <property type="match status" value="1"/>
</dbReference>